<comment type="caution">
    <text evidence="2">The sequence shown here is derived from an EMBL/GenBank/DDBJ whole genome shotgun (WGS) entry which is preliminary data.</text>
</comment>
<protein>
    <submittedName>
        <fullName evidence="2">Uncharacterized protein</fullName>
    </submittedName>
</protein>
<feature type="chain" id="PRO_5039637253" evidence="1">
    <location>
        <begin position="25"/>
        <end position="1510"/>
    </location>
</feature>
<evidence type="ECO:0000256" key="1">
    <source>
        <dbReference type="SAM" id="SignalP"/>
    </source>
</evidence>
<dbReference type="Proteomes" id="UP000824205">
    <property type="component" value="Unassembled WGS sequence"/>
</dbReference>
<organism evidence="2 3">
    <name type="scientific">Candidatus Eubacterium faecipullorum</name>
    <dbReference type="NCBI Taxonomy" id="2838571"/>
    <lineage>
        <taxon>Bacteria</taxon>
        <taxon>Bacillati</taxon>
        <taxon>Bacillota</taxon>
        <taxon>Clostridia</taxon>
        <taxon>Eubacteriales</taxon>
        <taxon>Eubacteriaceae</taxon>
        <taxon>Eubacterium</taxon>
    </lineage>
</organism>
<evidence type="ECO:0000313" key="3">
    <source>
        <dbReference type="Proteomes" id="UP000824205"/>
    </source>
</evidence>
<proteinExistence type="predicted"/>
<gene>
    <name evidence="2" type="ORF">IAA48_07960</name>
</gene>
<reference evidence="2" key="1">
    <citation type="journal article" date="2021" name="PeerJ">
        <title>Extensive microbial diversity within the chicken gut microbiome revealed by metagenomics and culture.</title>
        <authorList>
            <person name="Gilroy R."/>
            <person name="Ravi A."/>
            <person name="Getino M."/>
            <person name="Pursley I."/>
            <person name="Horton D.L."/>
            <person name="Alikhan N.F."/>
            <person name="Baker D."/>
            <person name="Gharbi K."/>
            <person name="Hall N."/>
            <person name="Watson M."/>
            <person name="Adriaenssens E.M."/>
            <person name="Foster-Nyarko E."/>
            <person name="Jarju S."/>
            <person name="Secka A."/>
            <person name="Antonio M."/>
            <person name="Oren A."/>
            <person name="Chaudhuri R.R."/>
            <person name="La Ragione R."/>
            <person name="Hildebrand F."/>
            <person name="Pallen M.J."/>
        </authorList>
    </citation>
    <scope>NUCLEOTIDE SEQUENCE</scope>
    <source>
        <strain evidence="2">421</strain>
    </source>
</reference>
<name>A0A9D1UGE5_9FIRM</name>
<accession>A0A9D1UGE5</accession>
<feature type="signal peptide" evidence="1">
    <location>
        <begin position="1"/>
        <end position="24"/>
    </location>
</feature>
<reference evidence="2" key="2">
    <citation type="submission" date="2021-04" db="EMBL/GenBank/DDBJ databases">
        <authorList>
            <person name="Gilroy R."/>
        </authorList>
    </citation>
    <scope>NUCLEOTIDE SEQUENCE</scope>
    <source>
        <strain evidence="2">421</strain>
    </source>
</reference>
<keyword evidence="1" id="KW-0732">Signal</keyword>
<evidence type="ECO:0000313" key="2">
    <source>
        <dbReference type="EMBL" id="HIW86413.1"/>
    </source>
</evidence>
<sequence length="1510" mass="164229">MKTKKSKRLLAAFLAAIMVLTTFAAMPFSSYAATYSASDLKTLLDQYESRVEGTTVYTNLVNSYDAWIAAYRVYVGVTAGITDAEQVDTAYTNLQTQMNAMQVWTPRTGSATRAADNSYTRDSLVAGDEMTNVLYTYGVSSGSDNWHSASDYVMLQINIENGTEYGSAVLLYDGISTPAFPVNMGYTKAGRTPIPNDEYTVSMSPTTANFELRKDWHGYSTSGGYQTNNDTLLSYRPNTSTSSSLPGYNADNTKFFSNTLYWTGDSSSFGSNYSLSSTVDWIAYNSYNNRSTSYTHNETIYVINYKALIDAVQTYASNICDHGYAQVRNFFTAMETAMSVNPQALITGSDLATEVSNCAASISSAITQINTMRNRLTTTVDMASYVSLAQHYAAYTPVYAGNNSNGYYEADSYRTFTQAYNTATQTLKGVIGNTAFSNATTADTNLVNGYNGLQQAVSYVDDSELQALFATYYALTPSYYVTETYENATAAINNALQYYNDNNYTSGIILTDTEENQAIYDEVLAQVQAAIAAIEVSHDATVGVGGVQVSYNMAMAYISGLDGSLYSNYNEVLDKAAAAEDLMEALDAHDFTNETAIIGEYTNVISALVTAIGSLELAFTNIENGTVVSQSVMSTNGYNSDNLRSFLNNQIVNITYFKTTAGTQSFATDYNITFNNHWEFAGNRGVQLHSLGFGAIGANSITSGNDSMSVRWNEGGAAIPNPSGAYASYHDLLMKSTSAVVKDWDYVNIPENSDGNIVYGETTVTVADQGIRAVTFTTPDIHEYIVVNEGTTAWADVWEERTNTDVKQTVTVIDVSSLFTLVNESTALRDASQNNRYNCYTADSYANFLSALQAAMANMSYTTMTNEEIVAEAQSRYNALLTAKNNLAINKEGTHSYVKQDDSVDPTCTVPGKSHYICSVCGDDINVTEAALGHDYIYTSNNDNTTHTTTCSKDDYSATVDNCIDEDNNLSCDLCGQQLEEPANFEQFDAAKAELEALLAAALGDSVKFTSAALMQANEDIAAITFYNYDASQQLGVGISRQGEVDAQTAAITAAAAALRNGETDDSAYQAFLLKMDSLNADACDIASVNAAVEDVVFTATVPVNGVNYTGYDYDNYNITLGNALGTYSYEYTVTVYDFANAPWYLVKEDNGFSYTQDEAQATAFTYGDYVTAPNPNTANASEEVAWSFKSQPVSKTDAAYADMDPHYETTATEYSFNVLGDTEVFTSATAEDSENNAKITFIQSLDGYETGKVLYVHYAEIGSKVSNLSTIPQYLPFYTRGTMRDKETGANVVGFTNARGYTVTGDMTVVVDYVMYDLSDYEVTFIGVDGETLSTTHYSYNDYVKLSDEGAVAYVNAANNKVLCYGSEYCFYACQDITVKAVNEITQEASVDVITEPIRDGQGQKIYLVGSFALPEDATIKSFGFVMDGANANHEGLSLADLDPSNYIINLYAYDYTCEGQNGNQFEISFDAGTAPVARGTYVAYAVYTDASGNEQVAYSDVITNAAIQ</sequence>
<dbReference type="EMBL" id="DXGE01000034">
    <property type="protein sequence ID" value="HIW86413.1"/>
    <property type="molecule type" value="Genomic_DNA"/>
</dbReference>